<evidence type="ECO:0000313" key="9">
    <source>
        <dbReference type="Proteomes" id="UP000436858"/>
    </source>
</evidence>
<dbReference type="RefSeq" id="WP_008767255.1">
    <property type="nucleotide sequence ID" value="NZ_BAABXH010000001.1"/>
</dbReference>
<protein>
    <submittedName>
        <fullName evidence="7">TonB-dependent receptor</fullName>
    </submittedName>
</protein>
<keyword evidence="1" id="KW-0998">Cell outer membrane</keyword>
<evidence type="ECO:0000259" key="3">
    <source>
        <dbReference type="Pfam" id="PF07715"/>
    </source>
</evidence>
<dbReference type="GO" id="GO:0009279">
    <property type="term" value="C:cell outer membrane"/>
    <property type="evidence" value="ECO:0007669"/>
    <property type="project" value="UniProtKB-SubCell"/>
</dbReference>
<dbReference type="GeneID" id="60924149"/>
<dbReference type="EMBL" id="WCSY01000007">
    <property type="protein sequence ID" value="KAB4314074.1"/>
    <property type="molecule type" value="Genomic_DNA"/>
</dbReference>
<dbReference type="Gene3D" id="2.60.40.1120">
    <property type="entry name" value="Carboxypeptidase-like, regulatory domain"/>
    <property type="match status" value="1"/>
</dbReference>
<dbReference type="SUPFAM" id="SSF49464">
    <property type="entry name" value="Carboxypeptidase regulatory domain-like"/>
    <property type="match status" value="1"/>
</dbReference>
<dbReference type="InterPro" id="IPR012910">
    <property type="entry name" value="Plug_dom"/>
</dbReference>
<dbReference type="EMBL" id="QSJP01000018">
    <property type="protein sequence ID" value="RHD84979.1"/>
    <property type="molecule type" value="Genomic_DNA"/>
</dbReference>
<keyword evidence="1" id="KW-1134">Transmembrane beta strand</keyword>
<dbReference type="Proteomes" id="UP001217776">
    <property type="component" value="Unassembled WGS sequence"/>
</dbReference>
<organism evidence="7 8">
    <name type="scientific">Bacteroides thetaiotaomicron</name>
    <dbReference type="NCBI Taxonomy" id="818"/>
    <lineage>
        <taxon>Bacteria</taxon>
        <taxon>Pseudomonadati</taxon>
        <taxon>Bacteroidota</taxon>
        <taxon>Bacteroidia</taxon>
        <taxon>Bacteroidales</taxon>
        <taxon>Bacteroidaceae</taxon>
        <taxon>Bacteroides</taxon>
    </lineage>
</organism>
<sequence>MKIEKFYLFLLACFVAIGAYSQDGQQKMTGDEKSQQQSDAKVKITGQVFDESGEGIPGANVTLKSNPTSGTVTDLDGKFILMASPQKDVLVVSFIGYNTQEFPLKGKTNVTIQLSQNVNELDAVEIVAFGTQKKESVIGSITTLSPKSLRVPSSNMTTALAGQVAGIISYQTSGEPGADDASFFVRGIASFGFNTSPLILIDNIESTSTDLGRLNPDDIESFSIMKDAMATALYGSRGANGVVLVKTKEGERGKTKFDVRIEGSNSRPTSNIELADPVTYMKLHNEAILTRDPSAPVMYSDDKIDRTVPGSGSIIYPTNDWRRQLMKNSTWNGRANMSISGGGNSATYYVSLRYTKDQGLLNVDGKNNFNNNINLQTYQMRANVNINVTKTTQVRVNLSGIFDTYEGPIYSGSDIYKMVMKSNPVLFPAVYPTDEQHKYIKHILFGNSDDGSYLNPYAEMVKGYKEYENTTLLATLGVTQDLNFITKGLKFEGFFNVSRKSYYGQTRQYKPYYYALSSYDFMTEKYSIENINPDSGTEYLDFSPGDKTVNNVMTIETRTSYNQTFGDHSVGGLIVTQYIDSKNPNYKTLQESLPSRNMGVSGRFTYAYSDRYFTEFNFGYNASERFDKKHRWGFFPSVGGGWMISNEPFFQPLSSKITKLKLRASYGLVGNDKIGRVDERFLYLSNVNMNAGGASFGYENKYSRPGVNVSRYANPAIGWEKSRKANFALEASFYGFDLIAEYFTEHRTDILQKRASIPSVMGYQADVYANIGETKGHGVDLDLKYQKNLNKNAFLIVRGNLTYAHSEYLKYEDNTYDKEWWKYKIGYSPNQKWGYIAEGLFIDDAEVANSPVQFGDYKAGDIKYRDMNGDGVINSLDQVPIGHPTSPEINYGFGSTFSYKGFDINFQFHGSAQSSFWIDYDKMSPFFKDSKMSQKTNNQLVKFIANSYWSESNRNRYATWPRLSTTSVANNKELSTWFMRDGSFLRLKLVELGYTVPQKIVSKWGMSNLRLYMSSTNLFVLSKFKDWDVELAGNGLNYPLQRVFNIGVNVSF</sequence>
<accession>A0A0P0EUR5</accession>
<dbReference type="FunFam" id="2.170.130.10:FF:000003">
    <property type="entry name" value="SusC/RagA family TonB-linked outer membrane protein"/>
    <property type="match status" value="1"/>
</dbReference>
<proteinExistence type="inferred from homology"/>
<evidence type="ECO:0000313" key="8">
    <source>
        <dbReference type="Proteomes" id="UP000284785"/>
    </source>
</evidence>
<accession>C6IIT7</accession>
<dbReference type="InterPro" id="IPR008969">
    <property type="entry name" value="CarboxyPept-like_regulatory"/>
</dbReference>
<dbReference type="Proteomes" id="UP000436858">
    <property type="component" value="Unassembled WGS sequence"/>
</dbReference>
<keyword evidence="1" id="KW-0472">Membrane</keyword>
<evidence type="ECO:0000256" key="2">
    <source>
        <dbReference type="SAM" id="SignalP"/>
    </source>
</evidence>
<dbReference type="Proteomes" id="UP000284785">
    <property type="component" value="Unassembled WGS sequence"/>
</dbReference>
<dbReference type="NCBIfam" id="TIGR04056">
    <property type="entry name" value="OMP_RagA_SusC"/>
    <property type="match status" value="1"/>
</dbReference>
<evidence type="ECO:0000313" key="10">
    <source>
        <dbReference type="Proteomes" id="UP000440614"/>
    </source>
</evidence>
<dbReference type="FunFam" id="2.60.40.1120:FF:000003">
    <property type="entry name" value="Outer membrane protein Omp121"/>
    <property type="match status" value="1"/>
</dbReference>
<dbReference type="PROSITE" id="PS52016">
    <property type="entry name" value="TONB_DEPENDENT_REC_3"/>
    <property type="match status" value="1"/>
</dbReference>
<dbReference type="Gene3D" id="2.170.130.10">
    <property type="entry name" value="TonB-dependent receptor, plug domain"/>
    <property type="match status" value="1"/>
</dbReference>
<dbReference type="KEGG" id="btho:Btheta7330_00128"/>
<feature type="chain" id="PRO_5002965674" evidence="2">
    <location>
        <begin position="22"/>
        <end position="1052"/>
    </location>
</feature>
<reference evidence="6" key="3">
    <citation type="submission" date="2022-10" db="EMBL/GenBank/DDBJ databases">
        <title>Human gut microbiome strain richness.</title>
        <authorList>
            <person name="Chen-Liaw A."/>
        </authorList>
    </citation>
    <scope>NUCLEOTIDE SEQUENCE</scope>
    <source>
        <strain evidence="6">1001283st1_A3_1001283B150304_161114</strain>
    </source>
</reference>
<dbReference type="EMBL" id="WCRY01000015">
    <property type="protein sequence ID" value="KAB4480121.1"/>
    <property type="molecule type" value="Genomic_DNA"/>
</dbReference>
<dbReference type="EMBL" id="JAQNVG010000020">
    <property type="protein sequence ID" value="MDC2236757.1"/>
    <property type="molecule type" value="Genomic_DNA"/>
</dbReference>
<keyword evidence="1" id="KW-0812">Transmembrane</keyword>
<dbReference type="SUPFAM" id="SSF56935">
    <property type="entry name" value="Porins"/>
    <property type="match status" value="1"/>
</dbReference>
<evidence type="ECO:0000313" key="4">
    <source>
        <dbReference type="EMBL" id="KAB4314074.1"/>
    </source>
</evidence>
<comment type="subcellular location">
    <subcellularLocation>
        <location evidence="1">Cell outer membrane</location>
        <topology evidence="1">Multi-pass membrane protein</topology>
    </subcellularLocation>
</comment>
<feature type="signal peptide" evidence="2">
    <location>
        <begin position="1"/>
        <end position="21"/>
    </location>
</feature>
<dbReference type="Pfam" id="PF07715">
    <property type="entry name" value="Plug"/>
    <property type="match status" value="1"/>
</dbReference>
<comment type="caution">
    <text evidence="7">The sequence shown here is derived from an EMBL/GenBank/DDBJ whole genome shotgun (WGS) entry which is preliminary data.</text>
</comment>
<feature type="domain" description="TonB-dependent receptor plug" evidence="3">
    <location>
        <begin position="134"/>
        <end position="242"/>
    </location>
</feature>
<dbReference type="DNASU" id="1075832"/>
<name>A0A0P0EUR5_BACT4</name>
<gene>
    <name evidence="7" type="ORF">DW780_18290</name>
    <name evidence="5" type="ORF">GAN91_16095</name>
    <name evidence="4" type="ORF">GAO51_08935</name>
    <name evidence="6" type="ORF">PO127_13495</name>
</gene>
<dbReference type="OMA" id="YWSEDNR"/>
<dbReference type="InterPro" id="IPR023996">
    <property type="entry name" value="TonB-dep_OMP_SusC/RagA"/>
</dbReference>
<keyword evidence="1" id="KW-0813">Transport</keyword>
<evidence type="ECO:0000313" key="7">
    <source>
        <dbReference type="EMBL" id="RHD84979.1"/>
    </source>
</evidence>
<dbReference type="AlphaFoldDB" id="A0A0P0EUR5"/>
<dbReference type="Pfam" id="PF13715">
    <property type="entry name" value="CarbopepD_reg_2"/>
    <property type="match status" value="1"/>
</dbReference>
<keyword evidence="2" id="KW-0732">Signal</keyword>
<evidence type="ECO:0000256" key="1">
    <source>
        <dbReference type="PROSITE-ProRule" id="PRU01360"/>
    </source>
</evidence>
<reference evidence="9 10" key="2">
    <citation type="journal article" date="2019" name="Nat. Med.">
        <title>A library of human gut bacterial isolates paired with longitudinal multiomics data enables mechanistic microbiome research.</title>
        <authorList>
            <person name="Poyet M."/>
            <person name="Groussin M."/>
            <person name="Gibbons S.M."/>
            <person name="Avila-Pacheco J."/>
            <person name="Jiang X."/>
            <person name="Kearney S.M."/>
            <person name="Perrotta A.R."/>
            <person name="Berdy B."/>
            <person name="Zhao S."/>
            <person name="Lieberman T.D."/>
            <person name="Swanson P.K."/>
            <person name="Smith M."/>
            <person name="Roesemann S."/>
            <person name="Alexander J.E."/>
            <person name="Rich S.A."/>
            <person name="Livny J."/>
            <person name="Vlamakis H."/>
            <person name="Clish C."/>
            <person name="Bullock K."/>
            <person name="Deik A."/>
            <person name="Scott J."/>
            <person name="Pierce K.A."/>
            <person name="Xavier R.J."/>
            <person name="Alm E.J."/>
        </authorList>
    </citation>
    <scope>NUCLEOTIDE SEQUENCE [LARGE SCALE GENOMIC DNA]</scope>
    <source>
        <strain evidence="5 9">BIOML-A162</strain>
        <strain evidence="4 10">BIOML-A188</strain>
    </source>
</reference>
<keyword evidence="7" id="KW-0675">Receptor</keyword>
<dbReference type="Proteomes" id="UP000440614">
    <property type="component" value="Unassembled WGS sequence"/>
</dbReference>
<evidence type="ECO:0000313" key="6">
    <source>
        <dbReference type="EMBL" id="MDC2236757.1"/>
    </source>
</evidence>
<dbReference type="InterPro" id="IPR039426">
    <property type="entry name" value="TonB-dep_rcpt-like"/>
</dbReference>
<dbReference type="NCBIfam" id="TIGR04057">
    <property type="entry name" value="SusC_RagA_signa"/>
    <property type="match status" value="1"/>
</dbReference>
<evidence type="ECO:0000313" key="5">
    <source>
        <dbReference type="EMBL" id="KAB4480121.1"/>
    </source>
</evidence>
<comment type="similarity">
    <text evidence="1">Belongs to the TonB-dependent receptor family.</text>
</comment>
<reference evidence="7 8" key="1">
    <citation type="submission" date="2018-08" db="EMBL/GenBank/DDBJ databases">
        <title>A genome reference for cultivated species of the human gut microbiota.</title>
        <authorList>
            <person name="Zou Y."/>
            <person name="Xue W."/>
            <person name="Luo G."/>
        </authorList>
    </citation>
    <scope>NUCLEOTIDE SEQUENCE [LARGE SCALE GENOMIC DNA]</scope>
    <source>
        <strain evidence="7 8">AM30-26</strain>
    </source>
</reference>
<dbReference type="InterPro" id="IPR023997">
    <property type="entry name" value="TonB-dep_OMP_SusC/RagA_CS"/>
</dbReference>
<dbReference type="InterPro" id="IPR037066">
    <property type="entry name" value="Plug_dom_sf"/>
</dbReference>